<evidence type="ECO:0000313" key="3">
    <source>
        <dbReference type="EMBL" id="KAA0018928.1"/>
    </source>
</evidence>
<keyword evidence="2" id="KW-1133">Transmembrane helix</keyword>
<feature type="transmembrane region" description="Helical" evidence="2">
    <location>
        <begin position="251"/>
        <end position="269"/>
    </location>
</feature>
<dbReference type="OrthoDB" id="5846312at2"/>
<dbReference type="PANTHER" id="PTHR41771:SF1">
    <property type="entry name" value="MEMBRANE PROTEIN"/>
    <property type="match status" value="1"/>
</dbReference>
<feature type="transmembrane region" description="Helical" evidence="2">
    <location>
        <begin position="289"/>
        <end position="310"/>
    </location>
</feature>
<organism evidence="3 4">
    <name type="scientific">Antrihabitans cavernicola</name>
    <dbReference type="NCBI Taxonomy" id="2495913"/>
    <lineage>
        <taxon>Bacteria</taxon>
        <taxon>Bacillati</taxon>
        <taxon>Actinomycetota</taxon>
        <taxon>Actinomycetes</taxon>
        <taxon>Mycobacteriales</taxon>
        <taxon>Nocardiaceae</taxon>
        <taxon>Antrihabitans</taxon>
    </lineage>
</organism>
<comment type="caution">
    <text evidence="3">The sequence shown here is derived from an EMBL/GenBank/DDBJ whole genome shotgun (WGS) entry which is preliminary data.</text>
</comment>
<evidence type="ECO:0000256" key="2">
    <source>
        <dbReference type="SAM" id="Phobius"/>
    </source>
</evidence>
<protein>
    <submittedName>
        <fullName evidence="3">YibE/F family protein</fullName>
    </submittedName>
</protein>
<dbReference type="PANTHER" id="PTHR41771">
    <property type="entry name" value="MEMBRANE PROTEIN-RELATED"/>
    <property type="match status" value="1"/>
</dbReference>
<evidence type="ECO:0000256" key="1">
    <source>
        <dbReference type="SAM" id="MobiDB-lite"/>
    </source>
</evidence>
<keyword evidence="2" id="KW-0472">Membrane</keyword>
<dbReference type="Pfam" id="PF07907">
    <property type="entry name" value="YibE_F"/>
    <property type="match status" value="1"/>
</dbReference>
<evidence type="ECO:0000313" key="4">
    <source>
        <dbReference type="Proteomes" id="UP000322244"/>
    </source>
</evidence>
<feature type="transmembrane region" description="Helical" evidence="2">
    <location>
        <begin position="196"/>
        <end position="215"/>
    </location>
</feature>
<keyword evidence="2" id="KW-0812">Transmembrane</keyword>
<gene>
    <name evidence="3" type="ORF">FOY51_23095</name>
</gene>
<dbReference type="InterPro" id="IPR012507">
    <property type="entry name" value="YibE_F"/>
</dbReference>
<feature type="transmembrane region" description="Helical" evidence="2">
    <location>
        <begin position="221"/>
        <end position="239"/>
    </location>
</feature>
<dbReference type="EMBL" id="VLNY01000016">
    <property type="protein sequence ID" value="KAA0018928.1"/>
    <property type="molecule type" value="Genomic_DNA"/>
</dbReference>
<sequence length="439" mass="45135">MSPQHGRPDNPSVGHGHGHGHSDTPLAIGAAAKWVVIGLLATIGLVVIVSAAVLWPSKQNVDIPLPFQTAGGGAVTTVAASVTQQDMGACGSESAGKVLTANPLPAPNSSYQCQRSLIDIKSGSDAGSKTLLEIAQGPGQPDLRVGDNIRLVKQTDPSGATIYSFNDYARGSSLIIIGLVFLVVIVIVARWRGLRAVIGLVFAFAVLVTFLLPALLDGKPAIPVAMVAGAVILYAVLYLAHGVNLRTSSALLGTLASMILAAFLSWVAIKMTHLTGLSEEQNTNVQTYLQHVSITGLLLAGFIIGSLGVLNDVTITQASAAFELAAIDENATRRDIFTSAMRVGRDHIASTVYTLVLAYAGGALPLLLLFSVAGRSIQDVLTGDAVAIEIARSAVGGIALALSVPLTTAIAVLLARPLGRVPAPAQAPGGAGSSGRHSR</sequence>
<feature type="transmembrane region" description="Helical" evidence="2">
    <location>
        <begin position="168"/>
        <end position="189"/>
    </location>
</feature>
<feature type="transmembrane region" description="Helical" evidence="2">
    <location>
        <begin position="351"/>
        <end position="374"/>
    </location>
</feature>
<proteinExistence type="predicted"/>
<feature type="region of interest" description="Disordered" evidence="1">
    <location>
        <begin position="1"/>
        <end position="21"/>
    </location>
</feature>
<name>A0A5A7S354_9NOCA</name>
<dbReference type="Proteomes" id="UP000322244">
    <property type="component" value="Unassembled WGS sequence"/>
</dbReference>
<accession>A0A5A7S354</accession>
<feature type="transmembrane region" description="Helical" evidence="2">
    <location>
        <begin position="394"/>
        <end position="415"/>
    </location>
</feature>
<reference evidence="3 4" key="1">
    <citation type="submission" date="2019-07" db="EMBL/GenBank/DDBJ databases">
        <title>Rhodococcus cavernicolus sp. nov., isolated from a cave.</title>
        <authorList>
            <person name="Lee S.D."/>
        </authorList>
    </citation>
    <scope>NUCLEOTIDE SEQUENCE [LARGE SCALE GENOMIC DNA]</scope>
    <source>
        <strain evidence="3 4">C1-24</strain>
    </source>
</reference>
<dbReference type="AlphaFoldDB" id="A0A5A7S354"/>
<feature type="transmembrane region" description="Helical" evidence="2">
    <location>
        <begin position="34"/>
        <end position="55"/>
    </location>
</feature>
<keyword evidence="4" id="KW-1185">Reference proteome</keyword>
<dbReference type="RefSeq" id="WP_149432633.1">
    <property type="nucleotide sequence ID" value="NZ_VLNY01000016.1"/>
</dbReference>